<name>A0AC34RPP6_9BILA</name>
<protein>
    <submittedName>
        <fullName evidence="2">Lipoprotein</fullName>
    </submittedName>
</protein>
<organism evidence="1 2">
    <name type="scientific">Panagrolaimus sp. JU765</name>
    <dbReference type="NCBI Taxonomy" id="591449"/>
    <lineage>
        <taxon>Eukaryota</taxon>
        <taxon>Metazoa</taxon>
        <taxon>Ecdysozoa</taxon>
        <taxon>Nematoda</taxon>
        <taxon>Chromadorea</taxon>
        <taxon>Rhabditida</taxon>
        <taxon>Tylenchina</taxon>
        <taxon>Panagrolaimomorpha</taxon>
        <taxon>Panagrolaimoidea</taxon>
        <taxon>Panagrolaimidae</taxon>
        <taxon>Panagrolaimus</taxon>
    </lineage>
</organism>
<dbReference type="Proteomes" id="UP000887576">
    <property type="component" value="Unplaced"/>
</dbReference>
<dbReference type="WBParaSite" id="JU765_v2.g9050.t1">
    <property type="protein sequence ID" value="JU765_v2.g9050.t1"/>
    <property type="gene ID" value="JU765_v2.g9050"/>
</dbReference>
<reference evidence="2" key="1">
    <citation type="submission" date="2022-11" db="UniProtKB">
        <authorList>
            <consortium name="WormBaseParasite"/>
        </authorList>
    </citation>
    <scope>IDENTIFICATION</scope>
</reference>
<evidence type="ECO:0000313" key="1">
    <source>
        <dbReference type="Proteomes" id="UP000887576"/>
    </source>
</evidence>
<proteinExistence type="predicted"/>
<sequence>MKKILVVLVLLCVTCHCSPTLKPVDLTKDAVVLDLEEIKNDVGCFFNNLETSLVAALGRFDKHGSQFIKALVFDKLREIDHFFNGYNDLIAVAGKTMKYTDTKEYKQRIERCKIPEVDCADIAMTDHHVLYFLDDEFGRFACNYNEKKIE</sequence>
<evidence type="ECO:0000313" key="2">
    <source>
        <dbReference type="WBParaSite" id="JU765_v2.g9050.t1"/>
    </source>
</evidence>
<accession>A0AC34RPP6</accession>